<dbReference type="PANTHER" id="PTHR46706">
    <property type="entry name" value="PROTEIN QUA-1-RELATED"/>
    <property type="match status" value="1"/>
</dbReference>
<keyword evidence="3" id="KW-0964">Secreted</keyword>
<keyword evidence="8" id="KW-1185">Reference proteome</keyword>
<feature type="chain" id="PRO_5041365751" evidence="6">
    <location>
        <begin position="16"/>
        <end position="479"/>
    </location>
</feature>
<comment type="caution">
    <text evidence="7">The sequence shown here is derived from an EMBL/GenBank/DDBJ whole genome shotgun (WGS) entry which is preliminary data.</text>
</comment>
<feature type="compositionally biased region" description="Polar residues" evidence="5">
    <location>
        <begin position="301"/>
        <end position="311"/>
    </location>
</feature>
<gene>
    <name evidence="7" type="ORF">MSPICULIGERA_LOCUS2714</name>
</gene>
<dbReference type="AlphaFoldDB" id="A0AA36C7X8"/>
<reference evidence="7" key="1">
    <citation type="submission" date="2023-06" db="EMBL/GenBank/DDBJ databases">
        <authorList>
            <person name="Delattre M."/>
        </authorList>
    </citation>
    <scope>NUCLEOTIDE SEQUENCE</scope>
    <source>
        <strain evidence="7">AF72</strain>
    </source>
</reference>
<keyword evidence="4 6" id="KW-0732">Signal</keyword>
<feature type="compositionally biased region" description="Low complexity" evidence="5">
    <location>
        <begin position="266"/>
        <end position="296"/>
    </location>
</feature>
<dbReference type="PANTHER" id="PTHR46706:SF12">
    <property type="entry name" value="PROTEIN QUA-1-RELATED"/>
    <property type="match status" value="1"/>
</dbReference>
<evidence type="ECO:0000313" key="8">
    <source>
        <dbReference type="Proteomes" id="UP001177023"/>
    </source>
</evidence>
<sequence length="479" mass="52996">MVPFLLLGLVGATVASFCGQAAVPFTFQVLRAGYPVLGCARPRCFGWTANGTRVADSAQFYRINGKEDGYLRRSDVLLRQPFKTQGFVPQLSSCETNYRQNGCDAGQWIGGLAPQSDAYSKTLQSRCCSYGPLFNSEDRGIAQLHPGQMVVGGEVTQSGRLVAFDYIANLNKIIADNGTIIYNVHVRRMQCLDEETASETITANNAIIPSAQRGLEKNPLDVAPSDIQLQTVQEHNAQALAAPTQVFGQPPGFQTPQLPQQQQLVPAASVDAQPQPAQLVNQQQQYQQQQYFGQNGPAAPQATTQYPQRTMPQPSQYQQQQQQQVQQVQQQQQQVQQPMQQFAQAFQQPQLSTTLNLFGNQPQLQALPQAPQVNYQPTAQQQQPQPLPQAQGIQQVNQPANNYNQQQQNGQLFPNLFPQQPQQQLVNGMPQMPTLAPLTMPRLEDIPKIDIPSIEEVEQSIPPVQKAILSQVARFFGVL</sequence>
<accession>A0AA36C7X8</accession>
<evidence type="ECO:0000256" key="5">
    <source>
        <dbReference type="SAM" id="MobiDB-lite"/>
    </source>
</evidence>
<evidence type="ECO:0000256" key="3">
    <source>
        <dbReference type="ARBA" id="ARBA00022525"/>
    </source>
</evidence>
<evidence type="ECO:0000256" key="1">
    <source>
        <dbReference type="ARBA" id="ARBA00004613"/>
    </source>
</evidence>
<organism evidence="7 8">
    <name type="scientific">Mesorhabditis spiculigera</name>
    <dbReference type="NCBI Taxonomy" id="96644"/>
    <lineage>
        <taxon>Eukaryota</taxon>
        <taxon>Metazoa</taxon>
        <taxon>Ecdysozoa</taxon>
        <taxon>Nematoda</taxon>
        <taxon>Chromadorea</taxon>
        <taxon>Rhabditida</taxon>
        <taxon>Rhabditina</taxon>
        <taxon>Rhabditomorpha</taxon>
        <taxon>Rhabditoidea</taxon>
        <taxon>Rhabditidae</taxon>
        <taxon>Mesorhabditinae</taxon>
        <taxon>Mesorhabditis</taxon>
    </lineage>
</organism>
<protein>
    <submittedName>
        <fullName evidence="7">Uncharacterized protein</fullName>
    </submittedName>
</protein>
<dbReference type="Proteomes" id="UP001177023">
    <property type="component" value="Unassembled WGS sequence"/>
</dbReference>
<feature type="non-terminal residue" evidence="7">
    <location>
        <position position="479"/>
    </location>
</feature>
<dbReference type="InterPro" id="IPR052140">
    <property type="entry name" value="Dev_Signal_Hedgehog-like"/>
</dbReference>
<evidence type="ECO:0000256" key="6">
    <source>
        <dbReference type="SAM" id="SignalP"/>
    </source>
</evidence>
<feature type="signal peptide" evidence="6">
    <location>
        <begin position="1"/>
        <end position="15"/>
    </location>
</feature>
<proteinExistence type="predicted"/>
<evidence type="ECO:0000256" key="2">
    <source>
        <dbReference type="ARBA" id="ARBA00022473"/>
    </source>
</evidence>
<dbReference type="GO" id="GO:0005576">
    <property type="term" value="C:extracellular region"/>
    <property type="evidence" value="ECO:0007669"/>
    <property type="project" value="UniProtKB-SubCell"/>
</dbReference>
<keyword evidence="2" id="KW-0217">Developmental protein</keyword>
<name>A0AA36C7X8_9BILA</name>
<feature type="region of interest" description="Disordered" evidence="5">
    <location>
        <begin position="266"/>
        <end position="319"/>
    </location>
</feature>
<evidence type="ECO:0000256" key="4">
    <source>
        <dbReference type="ARBA" id="ARBA00022729"/>
    </source>
</evidence>
<comment type="subcellular location">
    <subcellularLocation>
        <location evidence="1">Secreted</location>
    </subcellularLocation>
</comment>
<dbReference type="EMBL" id="CATQJA010000772">
    <property type="protein sequence ID" value="CAJ0564016.1"/>
    <property type="molecule type" value="Genomic_DNA"/>
</dbReference>
<evidence type="ECO:0000313" key="7">
    <source>
        <dbReference type="EMBL" id="CAJ0564016.1"/>
    </source>
</evidence>